<proteinExistence type="predicted"/>
<dbReference type="RefSeq" id="XP_012896283.1">
    <property type="nucleotide sequence ID" value="XM_013040829.1"/>
</dbReference>
<sequence length="245" mass="27240">MLKLSNHEIETLGQLSNLEHVNRLDLSGNKLKSSLETLTGLTYLNLSSNELSGKGIRGILSLEQLVFLNLGNNRIGMLPDFAFAKMIHLKCLLLNGNKLESFAFASLLTELNTLVLSNNNIESIPEDAFKNLTSLRKLSLGHNKLREFPPVFQLPSLKELNLNGNKISSIPDAISQLSHLTLLDIGSNLIENVESLAILSSLPFLSKLNVAQNTFYGEGYQEQVWLWERSEKNLANAILMRSIPT</sequence>
<dbReference type="AlphaFoldDB" id="D8M2E0"/>
<dbReference type="OMA" id="IRQFCFG"/>
<evidence type="ECO:0000256" key="2">
    <source>
        <dbReference type="ARBA" id="ARBA00022737"/>
    </source>
</evidence>
<organism evidence="3">
    <name type="scientific">Blastocystis hominis</name>
    <dbReference type="NCBI Taxonomy" id="12968"/>
    <lineage>
        <taxon>Eukaryota</taxon>
        <taxon>Sar</taxon>
        <taxon>Stramenopiles</taxon>
        <taxon>Bigyra</taxon>
        <taxon>Opalozoa</taxon>
        <taxon>Opalinata</taxon>
        <taxon>Blastocystidae</taxon>
        <taxon>Blastocystis</taxon>
    </lineage>
</organism>
<dbReference type="PANTHER" id="PTHR24366">
    <property type="entry name" value="IG(IMMUNOGLOBULIN) AND LRR(LEUCINE RICH REPEAT) DOMAINS"/>
    <property type="match status" value="1"/>
</dbReference>
<dbReference type="Gene3D" id="3.80.10.10">
    <property type="entry name" value="Ribonuclease Inhibitor"/>
    <property type="match status" value="2"/>
</dbReference>
<dbReference type="SMART" id="SM00369">
    <property type="entry name" value="LRR_TYP"/>
    <property type="match status" value="7"/>
</dbReference>
<dbReference type="PRINTS" id="PR00019">
    <property type="entry name" value="LEURICHRPT"/>
</dbReference>
<dbReference type="Pfam" id="PF13855">
    <property type="entry name" value="LRR_8"/>
    <property type="match status" value="1"/>
</dbReference>
<dbReference type="Proteomes" id="UP000008312">
    <property type="component" value="Unassembled WGS sequence"/>
</dbReference>
<accession>D8M2E0</accession>
<dbReference type="PANTHER" id="PTHR24366:SF96">
    <property type="entry name" value="LEUCINE RICH REPEAT CONTAINING 53"/>
    <property type="match status" value="1"/>
</dbReference>
<evidence type="ECO:0000313" key="3">
    <source>
        <dbReference type="EMBL" id="CBK22235.2"/>
    </source>
</evidence>
<dbReference type="SUPFAM" id="SSF52058">
    <property type="entry name" value="L domain-like"/>
    <property type="match status" value="1"/>
</dbReference>
<name>D8M2E0_BLAHO</name>
<dbReference type="SMART" id="SM00364">
    <property type="entry name" value="LRR_BAC"/>
    <property type="match status" value="5"/>
</dbReference>
<evidence type="ECO:0000256" key="1">
    <source>
        <dbReference type="ARBA" id="ARBA00022614"/>
    </source>
</evidence>
<keyword evidence="1" id="KW-0433">Leucine-rich repeat</keyword>
<dbReference type="Pfam" id="PF13516">
    <property type="entry name" value="LRR_6"/>
    <property type="match status" value="1"/>
</dbReference>
<evidence type="ECO:0000313" key="4">
    <source>
        <dbReference type="Proteomes" id="UP000008312"/>
    </source>
</evidence>
<protein>
    <submittedName>
        <fullName evidence="3">Uncharacterized protein</fullName>
    </submittedName>
</protein>
<dbReference type="InterPro" id="IPR032675">
    <property type="entry name" value="LRR_dom_sf"/>
</dbReference>
<dbReference type="InterPro" id="IPR001611">
    <property type="entry name" value="Leu-rich_rpt"/>
</dbReference>
<dbReference type="InParanoid" id="D8M2E0"/>
<dbReference type="OrthoDB" id="203703at2759"/>
<dbReference type="PROSITE" id="PS51450">
    <property type="entry name" value="LRR"/>
    <property type="match status" value="5"/>
</dbReference>
<reference evidence="3" key="1">
    <citation type="submission" date="2010-02" db="EMBL/GenBank/DDBJ databases">
        <title>Sequencing and annotation of the Blastocystis hominis genome.</title>
        <authorList>
            <person name="Wincker P."/>
        </authorList>
    </citation>
    <scope>NUCLEOTIDE SEQUENCE</scope>
    <source>
        <strain evidence="3">Singapore isolate B</strain>
    </source>
</reference>
<keyword evidence="4" id="KW-1185">Reference proteome</keyword>
<dbReference type="EMBL" id="FN668648">
    <property type="protein sequence ID" value="CBK22235.2"/>
    <property type="molecule type" value="Genomic_DNA"/>
</dbReference>
<dbReference type="SMART" id="SM00365">
    <property type="entry name" value="LRR_SD22"/>
    <property type="match status" value="5"/>
</dbReference>
<gene>
    <name evidence="3" type="ORF">GSBLH_T00006423001</name>
</gene>
<keyword evidence="2" id="KW-0677">Repeat</keyword>
<dbReference type="GeneID" id="24922547"/>
<dbReference type="InterPro" id="IPR003591">
    <property type="entry name" value="Leu-rich_rpt_typical-subtyp"/>
</dbReference>